<dbReference type="GO" id="GO:0005506">
    <property type="term" value="F:iron ion binding"/>
    <property type="evidence" value="ECO:0007669"/>
    <property type="project" value="InterPro"/>
</dbReference>
<reference evidence="1 2" key="1">
    <citation type="submission" date="2012-02" db="EMBL/GenBank/DDBJ databases">
        <title>Complete genome sequence of Actinoplanes missouriensis 431 (= NBRC 102363).</title>
        <authorList>
            <person name="Ohnishi Y."/>
            <person name="Ishikawa J."/>
            <person name="Sekine M."/>
            <person name="Hosoyama A."/>
            <person name="Harada T."/>
            <person name="Narita H."/>
            <person name="Hata T."/>
            <person name="Konno Y."/>
            <person name="Tutikane K."/>
            <person name="Fujita N."/>
            <person name="Horinouchi S."/>
            <person name="Hayakawa M."/>
        </authorList>
    </citation>
    <scope>NUCLEOTIDE SEQUENCE [LARGE SCALE GENOMIC DNA]</scope>
    <source>
        <strain evidence="2">ATCC 14538 / DSM 43046 / CBS 188.64 / JCM 3121 / NBRC 102363 / NCIMB 12654 / NRRL B-3342 / UNCC 431</strain>
    </source>
</reference>
<dbReference type="Gene3D" id="2.60.130.10">
    <property type="entry name" value="Aromatic compound dioxygenase"/>
    <property type="match status" value="1"/>
</dbReference>
<dbReference type="InterPro" id="IPR015889">
    <property type="entry name" value="Intradiol_dOase_core"/>
</dbReference>
<dbReference type="SUPFAM" id="SSF49482">
    <property type="entry name" value="Aromatic compound dioxygenase"/>
    <property type="match status" value="1"/>
</dbReference>
<evidence type="ECO:0000313" key="1">
    <source>
        <dbReference type="EMBL" id="BAL90542.1"/>
    </source>
</evidence>
<dbReference type="GO" id="GO:0016702">
    <property type="term" value="F:oxidoreductase activity, acting on single donors with incorporation of molecular oxygen, incorporation of two atoms of oxygen"/>
    <property type="evidence" value="ECO:0007669"/>
    <property type="project" value="InterPro"/>
</dbReference>
<evidence type="ECO:0000313" key="2">
    <source>
        <dbReference type="Proteomes" id="UP000007882"/>
    </source>
</evidence>
<sequence>MLRIRVLEESSGDPVTGAVIDIRHCDALARTQVRGAQLTDRNGYAEFRTVHPGWHPNEPVHIAVEVHVGGYLAGGRSLAHTGRLGFPEPLTAEVAQLAPYRAIRTPRAVSQEHAGTLTVVPRDRFHLASGLLASIVVAVTR</sequence>
<keyword evidence="2" id="KW-1185">Reference proteome</keyword>
<dbReference type="eggNOG" id="COG3485">
    <property type="taxonomic scope" value="Bacteria"/>
</dbReference>
<accession>I0HC05</accession>
<dbReference type="STRING" id="512565.AMIS_53220"/>
<dbReference type="Proteomes" id="UP000007882">
    <property type="component" value="Chromosome"/>
</dbReference>
<gene>
    <name evidence="1" type="ordered locus">AMIS_53220</name>
</gene>
<name>I0HC05_ACTM4</name>
<proteinExistence type="predicted"/>
<dbReference type="PANTHER" id="PTHR34315:SF1">
    <property type="entry name" value="INTRADIOL RING-CLEAVAGE DIOXYGENASES DOMAIN-CONTAINING PROTEIN-RELATED"/>
    <property type="match status" value="1"/>
</dbReference>
<dbReference type="HOGENOM" id="CLU_1821247_0_0_11"/>
<organism evidence="1 2">
    <name type="scientific">Actinoplanes missouriensis (strain ATCC 14538 / DSM 43046 / CBS 188.64 / JCM 3121 / NBRC 102363 / NCIMB 12654 / NRRL B-3342 / UNCC 431)</name>
    <dbReference type="NCBI Taxonomy" id="512565"/>
    <lineage>
        <taxon>Bacteria</taxon>
        <taxon>Bacillati</taxon>
        <taxon>Actinomycetota</taxon>
        <taxon>Actinomycetes</taxon>
        <taxon>Micromonosporales</taxon>
        <taxon>Micromonosporaceae</taxon>
        <taxon>Actinoplanes</taxon>
    </lineage>
</organism>
<dbReference type="KEGG" id="ams:AMIS_53220"/>
<dbReference type="PANTHER" id="PTHR34315">
    <property type="match status" value="1"/>
</dbReference>
<dbReference type="PATRIC" id="fig|512565.3.peg.5316"/>
<evidence type="ECO:0008006" key="3">
    <source>
        <dbReference type="Google" id="ProtNLM"/>
    </source>
</evidence>
<dbReference type="AlphaFoldDB" id="I0HC05"/>
<dbReference type="EMBL" id="AP012319">
    <property type="protein sequence ID" value="BAL90542.1"/>
    <property type="molecule type" value="Genomic_DNA"/>
</dbReference>
<protein>
    <recommendedName>
        <fullName evidence="3">Carboxypeptidase regulatory-like domain-containing protein</fullName>
    </recommendedName>
</protein>